<dbReference type="HOGENOM" id="CLU_102709_0_0_1"/>
<dbReference type="InterPro" id="IPR011009">
    <property type="entry name" value="Kinase-like_dom_sf"/>
</dbReference>
<keyword evidence="2" id="KW-0723">Serine/threonine-protein kinase</keyword>
<evidence type="ECO:0000313" key="9">
    <source>
        <dbReference type="EMBL" id="ERM96472.1"/>
    </source>
</evidence>
<dbReference type="GO" id="GO:0030968">
    <property type="term" value="P:endoplasmic reticulum unfolded protein response"/>
    <property type="evidence" value="ECO:0007669"/>
    <property type="project" value="InterPro"/>
</dbReference>
<feature type="compositionally biased region" description="Basic and acidic residues" evidence="7">
    <location>
        <begin position="32"/>
        <end position="44"/>
    </location>
</feature>
<dbReference type="EC" id="2.7.11.1" evidence="1"/>
<dbReference type="AlphaFoldDB" id="W1NKW1"/>
<feature type="domain" description="Protein kinase" evidence="8">
    <location>
        <begin position="59"/>
        <end position="185"/>
    </location>
</feature>
<dbReference type="GO" id="GO:0005524">
    <property type="term" value="F:ATP binding"/>
    <property type="evidence" value="ECO:0007669"/>
    <property type="project" value="UniProtKB-KW"/>
</dbReference>
<dbReference type="EMBL" id="KI397142">
    <property type="protein sequence ID" value="ERM96472.1"/>
    <property type="molecule type" value="Genomic_DNA"/>
</dbReference>
<gene>
    <name evidence="9" type="ORF">AMTR_s00001p00257310</name>
</gene>
<dbReference type="FunFam" id="3.30.200.20:FF:000077">
    <property type="entry name" value="Putative Serine/threonine-protein kinase/endoribonuclease IRE1"/>
    <property type="match status" value="1"/>
</dbReference>
<evidence type="ECO:0000313" key="10">
    <source>
        <dbReference type="Proteomes" id="UP000017836"/>
    </source>
</evidence>
<evidence type="ECO:0000256" key="6">
    <source>
        <dbReference type="ARBA" id="ARBA00022840"/>
    </source>
</evidence>
<dbReference type="Proteomes" id="UP000017836">
    <property type="component" value="Unassembled WGS sequence"/>
</dbReference>
<dbReference type="GO" id="GO:0004674">
    <property type="term" value="F:protein serine/threonine kinase activity"/>
    <property type="evidence" value="ECO:0007669"/>
    <property type="project" value="UniProtKB-KW"/>
</dbReference>
<organism evidence="9 10">
    <name type="scientific">Amborella trichopoda</name>
    <dbReference type="NCBI Taxonomy" id="13333"/>
    <lineage>
        <taxon>Eukaryota</taxon>
        <taxon>Viridiplantae</taxon>
        <taxon>Streptophyta</taxon>
        <taxon>Embryophyta</taxon>
        <taxon>Tracheophyta</taxon>
        <taxon>Spermatophyta</taxon>
        <taxon>Magnoliopsida</taxon>
        <taxon>Amborellales</taxon>
        <taxon>Amborellaceae</taxon>
        <taxon>Amborella</taxon>
    </lineage>
</organism>
<keyword evidence="4" id="KW-0547">Nucleotide-binding</keyword>
<dbReference type="eggNOG" id="KOG1027">
    <property type="taxonomic scope" value="Eukaryota"/>
</dbReference>
<sequence>MPSYLLKKFMTILSKIKKKPVSDAPGSVPTDTNDKERWSRPEQGEDREGVWINGHGRVFVSNKEIAKGSNGTIVFEGLYEGRRVAVKRVLQSYYFTADKEIDLLTHSDRNSNIVRLYSVVRDQHFIYLLLERCFCNLAELIQKHSQLTDYDAAVFTNRRPNQQKFELWRNGSPSTVLENLMRSNF</sequence>
<keyword evidence="3" id="KW-0808">Transferase</keyword>
<dbReference type="InterPro" id="IPR045133">
    <property type="entry name" value="IRE1/2-like"/>
</dbReference>
<reference evidence="10" key="1">
    <citation type="journal article" date="2013" name="Science">
        <title>The Amborella genome and the evolution of flowering plants.</title>
        <authorList>
            <consortium name="Amborella Genome Project"/>
        </authorList>
    </citation>
    <scope>NUCLEOTIDE SEQUENCE [LARGE SCALE GENOMIC DNA]</scope>
</reference>
<keyword evidence="6" id="KW-0067">ATP-binding</keyword>
<dbReference type="Gene3D" id="1.10.510.10">
    <property type="entry name" value="Transferase(Phosphotransferase) domain 1"/>
    <property type="match status" value="1"/>
</dbReference>
<accession>W1NKW1</accession>
<evidence type="ECO:0000256" key="2">
    <source>
        <dbReference type="ARBA" id="ARBA00022527"/>
    </source>
</evidence>
<feature type="region of interest" description="Disordered" evidence="7">
    <location>
        <begin position="19"/>
        <end position="44"/>
    </location>
</feature>
<evidence type="ECO:0000259" key="8">
    <source>
        <dbReference type="PROSITE" id="PS50011"/>
    </source>
</evidence>
<dbReference type="Pfam" id="PF00069">
    <property type="entry name" value="Pkinase"/>
    <property type="match status" value="1"/>
</dbReference>
<evidence type="ECO:0000256" key="3">
    <source>
        <dbReference type="ARBA" id="ARBA00022679"/>
    </source>
</evidence>
<dbReference type="STRING" id="13333.W1NKW1"/>
<dbReference type="SUPFAM" id="SSF56112">
    <property type="entry name" value="Protein kinase-like (PK-like)"/>
    <property type="match status" value="1"/>
</dbReference>
<evidence type="ECO:0000256" key="5">
    <source>
        <dbReference type="ARBA" id="ARBA00022777"/>
    </source>
</evidence>
<dbReference type="PROSITE" id="PS50011">
    <property type="entry name" value="PROTEIN_KINASE_DOM"/>
    <property type="match status" value="1"/>
</dbReference>
<evidence type="ECO:0000256" key="4">
    <source>
        <dbReference type="ARBA" id="ARBA00022741"/>
    </source>
</evidence>
<protein>
    <recommendedName>
        <fullName evidence="1">non-specific serine/threonine protein kinase</fullName>
        <ecNumber evidence="1">2.7.11.1</ecNumber>
    </recommendedName>
</protein>
<dbReference type="InterPro" id="IPR000719">
    <property type="entry name" value="Prot_kinase_dom"/>
</dbReference>
<name>W1NKW1_AMBTC</name>
<proteinExistence type="predicted"/>
<evidence type="ECO:0000256" key="7">
    <source>
        <dbReference type="SAM" id="MobiDB-lite"/>
    </source>
</evidence>
<keyword evidence="5" id="KW-0418">Kinase</keyword>
<keyword evidence="10" id="KW-1185">Reference proteome</keyword>
<dbReference type="PANTHER" id="PTHR13954">
    <property type="entry name" value="IRE1-RELATED"/>
    <property type="match status" value="1"/>
</dbReference>
<dbReference type="GO" id="GO:0004521">
    <property type="term" value="F:RNA endonuclease activity"/>
    <property type="evidence" value="ECO:0007669"/>
    <property type="project" value="InterPro"/>
</dbReference>
<dbReference type="Gramene" id="ERM96472">
    <property type="protein sequence ID" value="ERM96472"/>
    <property type="gene ID" value="AMTR_s00001p00257310"/>
</dbReference>
<evidence type="ECO:0000256" key="1">
    <source>
        <dbReference type="ARBA" id="ARBA00012513"/>
    </source>
</evidence>
<dbReference type="PANTHER" id="PTHR13954:SF6">
    <property type="entry name" value="NON-SPECIFIC SERINE_THREONINE PROTEIN KINASE"/>
    <property type="match status" value="1"/>
</dbReference>